<dbReference type="Proteomes" id="UP000199413">
    <property type="component" value="Unassembled WGS sequence"/>
</dbReference>
<reference evidence="3" key="1">
    <citation type="submission" date="2016-06" db="EMBL/GenBank/DDBJ databases">
        <authorList>
            <person name="Varghese N."/>
            <person name="Submissions Spin"/>
        </authorList>
    </citation>
    <scope>NUCLEOTIDE SEQUENCE [LARGE SCALE GENOMIC DNA]</scope>
    <source>
        <strain evidence="3">DSM 45431</strain>
    </source>
</reference>
<evidence type="ECO:0000313" key="3">
    <source>
        <dbReference type="Proteomes" id="UP000199413"/>
    </source>
</evidence>
<proteinExistence type="predicted"/>
<dbReference type="STRING" id="568872.GA0070624_3396"/>
<organism evidence="2 3">
    <name type="scientific">Micromonospora rhizosphaerae</name>
    <dbReference type="NCBI Taxonomy" id="568872"/>
    <lineage>
        <taxon>Bacteria</taxon>
        <taxon>Bacillati</taxon>
        <taxon>Actinomycetota</taxon>
        <taxon>Actinomycetes</taxon>
        <taxon>Micromonosporales</taxon>
        <taxon>Micromonosporaceae</taxon>
        <taxon>Micromonospora</taxon>
    </lineage>
</organism>
<dbReference type="InterPro" id="IPR024983">
    <property type="entry name" value="CHAT_dom"/>
</dbReference>
<accession>A0A1C6SC45</accession>
<dbReference type="OrthoDB" id="4149784at2"/>
<name>A0A1C6SC45_9ACTN</name>
<gene>
    <name evidence="2" type="ORF">GA0070624_3396</name>
</gene>
<sequence>MRYVASLAARDGRPWAARAAARLLEASALAVGEHLAVDLAVYEINRGAPFEALLHRSLLAGTLGRRATPPQLADPSTVDVGDRLCLWIHELDTSLETIVVAWRSADDQVAACVSELTAAAGRALRDLADSRPARMTPAVCDKLGEKLLGALPLTRQGAAGSVIVIPSPALRPLPVEALTIAGRPVLDPHAPVTVAPALTTWARLPPPPRLSRPYRLVGVFDETLPGAAAEMRYLRALGRAGVIDGQAVLSPGKLGAQLREHHYQVLTLAVHGTVSPSGLTLHLPRGTATGLDVLGWRLPPVVVLAACRSGAAGTIRWPIDLTTACLRRGASSVIVSRWPVADDTTATQMASLYETLADGASPGAALRSAAGHTPDRPLWSWANLAVYGRAD</sequence>
<dbReference type="RefSeq" id="WP_091342212.1">
    <property type="nucleotide sequence ID" value="NZ_FMHV01000002.1"/>
</dbReference>
<feature type="domain" description="CHAT" evidence="1">
    <location>
        <begin position="143"/>
        <end position="388"/>
    </location>
</feature>
<dbReference type="EMBL" id="FMHV01000002">
    <property type="protein sequence ID" value="SCL26912.1"/>
    <property type="molecule type" value="Genomic_DNA"/>
</dbReference>
<evidence type="ECO:0000313" key="2">
    <source>
        <dbReference type="EMBL" id="SCL26912.1"/>
    </source>
</evidence>
<keyword evidence="3" id="KW-1185">Reference proteome</keyword>
<evidence type="ECO:0000259" key="1">
    <source>
        <dbReference type="Pfam" id="PF12770"/>
    </source>
</evidence>
<dbReference type="Pfam" id="PF12770">
    <property type="entry name" value="CHAT"/>
    <property type="match status" value="1"/>
</dbReference>
<dbReference type="AlphaFoldDB" id="A0A1C6SC45"/>
<protein>
    <submittedName>
        <fullName evidence="2">CHAT domain-containing protein</fullName>
    </submittedName>
</protein>